<evidence type="ECO:0000256" key="10">
    <source>
        <dbReference type="ARBA" id="ARBA00023204"/>
    </source>
</evidence>
<dbReference type="GO" id="GO:0060255">
    <property type="term" value="P:regulation of macromolecule metabolic process"/>
    <property type="evidence" value="ECO:0007669"/>
    <property type="project" value="UniProtKB-ARBA"/>
</dbReference>
<evidence type="ECO:0000256" key="5">
    <source>
        <dbReference type="ARBA" id="ARBA00022763"/>
    </source>
</evidence>
<protein>
    <recommendedName>
        <fullName evidence="4">Actin-related protein 5</fullName>
    </recommendedName>
</protein>
<evidence type="ECO:0000256" key="12">
    <source>
        <dbReference type="ARBA" id="ARBA00061816"/>
    </source>
</evidence>
<proteinExistence type="inferred from homology"/>
<dbReference type="PANTHER" id="PTHR11937">
    <property type="entry name" value="ACTIN"/>
    <property type="match status" value="1"/>
</dbReference>
<name>A0A6P8Y8Y8_THRPL</name>
<comment type="function">
    <text evidence="1">Proposed core component of the chromatin remodeling INO80 complex which is involved in transcriptional regulation, DNA replication and probably DNA repair.</text>
</comment>
<keyword evidence="13" id="KW-1185">Reference proteome</keyword>
<dbReference type="InterPro" id="IPR043129">
    <property type="entry name" value="ATPase_NBD"/>
</dbReference>
<evidence type="ECO:0000313" key="13">
    <source>
        <dbReference type="Proteomes" id="UP000515158"/>
    </source>
</evidence>
<dbReference type="AlphaFoldDB" id="A0A6P8Y8Y8"/>
<keyword evidence="5" id="KW-0227">DNA damage</keyword>
<dbReference type="FunFam" id="3.30.420.40:FF:000237">
    <property type="entry name" value="Actin-related protein 5"/>
    <property type="match status" value="1"/>
</dbReference>
<comment type="subcellular location">
    <subcellularLocation>
        <location evidence="2">Nucleus</location>
    </subcellularLocation>
</comment>
<keyword evidence="11" id="KW-0539">Nucleus</keyword>
<dbReference type="GO" id="GO:0005634">
    <property type="term" value="C:nucleus"/>
    <property type="evidence" value="ECO:0007669"/>
    <property type="project" value="UniProtKB-SubCell"/>
</dbReference>
<gene>
    <name evidence="14" type="primary">LOC117639009</name>
</gene>
<dbReference type="Gene3D" id="3.30.420.40">
    <property type="match status" value="4"/>
</dbReference>
<keyword evidence="7" id="KW-0175">Coiled coil</keyword>
<dbReference type="CDD" id="cd10211">
    <property type="entry name" value="ASKHA_NBD_Arp5"/>
    <property type="match status" value="1"/>
</dbReference>
<dbReference type="Gene3D" id="3.90.640.10">
    <property type="entry name" value="Actin, Chain A, domain 4"/>
    <property type="match status" value="2"/>
</dbReference>
<dbReference type="FunFam" id="3.30.420.40:FF:000048">
    <property type="entry name" value="ARP5 actin-related protein 5 homolog"/>
    <property type="match status" value="1"/>
</dbReference>
<keyword evidence="9" id="KW-0233">DNA recombination</keyword>
<keyword evidence="6" id="KW-0805">Transcription regulation</keyword>
<dbReference type="InterPro" id="IPR004000">
    <property type="entry name" value="Actin"/>
</dbReference>
<evidence type="ECO:0000256" key="6">
    <source>
        <dbReference type="ARBA" id="ARBA00023015"/>
    </source>
</evidence>
<reference evidence="14" key="1">
    <citation type="submission" date="2025-08" db="UniProtKB">
        <authorList>
            <consortium name="RefSeq"/>
        </authorList>
    </citation>
    <scope>IDENTIFICATION</scope>
    <source>
        <tissue evidence="14">Total insect</tissue>
    </source>
</reference>
<accession>A0A6P8Y8Y8</accession>
<evidence type="ECO:0000256" key="2">
    <source>
        <dbReference type="ARBA" id="ARBA00004123"/>
    </source>
</evidence>
<dbReference type="InParanoid" id="A0A6P8Y8Y8"/>
<evidence type="ECO:0000256" key="11">
    <source>
        <dbReference type="ARBA" id="ARBA00023242"/>
    </source>
</evidence>
<dbReference type="OrthoDB" id="7340501at2759"/>
<dbReference type="SMART" id="SM00268">
    <property type="entry name" value="ACTIN"/>
    <property type="match status" value="1"/>
</dbReference>
<dbReference type="Proteomes" id="UP000515158">
    <property type="component" value="Unplaced"/>
</dbReference>
<evidence type="ECO:0000256" key="7">
    <source>
        <dbReference type="ARBA" id="ARBA00023054"/>
    </source>
</evidence>
<dbReference type="FunFam" id="3.90.640.10:FF:000016">
    <property type="entry name" value="ARP5 actin-related protein 5 homolog"/>
    <property type="match status" value="1"/>
</dbReference>
<evidence type="ECO:0000256" key="1">
    <source>
        <dbReference type="ARBA" id="ARBA00003373"/>
    </source>
</evidence>
<evidence type="ECO:0000313" key="14">
    <source>
        <dbReference type="RefSeq" id="XP_034230197.1"/>
    </source>
</evidence>
<evidence type="ECO:0000256" key="9">
    <source>
        <dbReference type="ARBA" id="ARBA00023172"/>
    </source>
</evidence>
<organism evidence="14">
    <name type="scientific">Thrips palmi</name>
    <name type="common">Melon thrips</name>
    <dbReference type="NCBI Taxonomy" id="161013"/>
    <lineage>
        <taxon>Eukaryota</taxon>
        <taxon>Metazoa</taxon>
        <taxon>Ecdysozoa</taxon>
        <taxon>Arthropoda</taxon>
        <taxon>Hexapoda</taxon>
        <taxon>Insecta</taxon>
        <taxon>Pterygota</taxon>
        <taxon>Neoptera</taxon>
        <taxon>Paraneoptera</taxon>
        <taxon>Thysanoptera</taxon>
        <taxon>Terebrantia</taxon>
        <taxon>Thripoidea</taxon>
        <taxon>Thripidae</taxon>
        <taxon>Thrips</taxon>
    </lineage>
</organism>
<dbReference type="SUPFAM" id="SSF53067">
    <property type="entry name" value="Actin-like ATPase domain"/>
    <property type="match status" value="2"/>
</dbReference>
<dbReference type="CTD" id="42173"/>
<dbReference type="KEGG" id="tpal:117639009"/>
<evidence type="ECO:0000256" key="8">
    <source>
        <dbReference type="ARBA" id="ARBA00023163"/>
    </source>
</evidence>
<dbReference type="GO" id="GO:0019219">
    <property type="term" value="P:regulation of nucleobase-containing compound metabolic process"/>
    <property type="evidence" value="ECO:0007669"/>
    <property type="project" value="UniProtKB-ARBA"/>
</dbReference>
<evidence type="ECO:0000256" key="3">
    <source>
        <dbReference type="ARBA" id="ARBA00006021"/>
    </source>
</evidence>
<sequence>MTENEVLPLKDAKTIPDIIHTYSSDLKKGLVPIVIDNGSYNCRAGWGNQKRPCLVFKNLVAKTRKERGKKDGELQVGNDITNIEAVRFQLKSQFDRNVPIHMEVQEQVFDYIFSHLGIDTEGRVDHPIMLTEAFLNPNYCRHAMSELLFECYGVPGVAYGVDALFSYHCSNEENLKKSQSGLVISLGYQTMHIIPIIDGQVDIAHARRINVGGFHVTSYMHRLLQLKYPVHFNAITLSRSEELVHDYSFVPAEYRSVLKQWAEPDYYDRNVVRIQLPYTVVATVPTLNAEQQKERRKELAKRLVEINARKRDERLAEDEEMLNQLLEVQDLMNSGKEKQFKKSISSMDIGSEAELVKQIGNLQSRIQKTKQKIAAANVSEDVIVTEEPKLKIPKQTALRLRDGEDAESWLARLRKDRVQLLEKRAARHQKRQDMAKRRTVAAQERMRIISELARKDNKKDDNFGMRDEDWDVYKAIRRDGGDSDSEEEQERLVEIEEVLRQNDPTFVEGSSAALSSGDFSPANPGEAHQLHVGVEKLRAPEILFQPGMIGIEEAGLAETIAYVLKMYSPEDQNKLVSNIFLTGGCAHLPGLKERLECELREIRPFQSEFHIGMSRDPSLSAWIGACEFARQPNFKTDILISKEDYAEKGGEYLKEHKASNIYNASPASLTQPQLGPLEDTEMEIF</sequence>
<dbReference type="Pfam" id="PF00022">
    <property type="entry name" value="Actin"/>
    <property type="match status" value="2"/>
</dbReference>
<comment type="similarity">
    <text evidence="3">Belongs to the actin family. ARP5 subfamily.</text>
</comment>
<evidence type="ECO:0000256" key="4">
    <source>
        <dbReference type="ARBA" id="ARBA00021612"/>
    </source>
</evidence>
<keyword evidence="10" id="KW-0234">DNA repair</keyword>
<dbReference type="FunCoup" id="A0A6P8Y8Y8">
    <property type="interactions" value="1351"/>
</dbReference>
<dbReference type="GO" id="GO:0006281">
    <property type="term" value="P:DNA repair"/>
    <property type="evidence" value="ECO:0007669"/>
    <property type="project" value="UniProtKB-KW"/>
</dbReference>
<comment type="subunit">
    <text evidence="12">Component of the chromatin remodeling Ino80 complex.</text>
</comment>
<dbReference type="GO" id="GO:0006310">
    <property type="term" value="P:DNA recombination"/>
    <property type="evidence" value="ECO:0007669"/>
    <property type="project" value="UniProtKB-KW"/>
</dbReference>
<dbReference type="GeneID" id="117639009"/>
<dbReference type="RefSeq" id="XP_034230197.1">
    <property type="nucleotide sequence ID" value="XM_034374306.1"/>
</dbReference>
<keyword evidence="8" id="KW-0804">Transcription</keyword>